<dbReference type="RefSeq" id="XP_066927466.1">
    <property type="nucleotide sequence ID" value="XM_067071365.1"/>
</dbReference>
<evidence type="ECO:0000313" key="11">
    <source>
        <dbReference type="Proteomes" id="UP000594262"/>
    </source>
</evidence>
<dbReference type="Proteomes" id="UP000594262">
    <property type="component" value="Unplaced"/>
</dbReference>
<organism evidence="10 11">
    <name type="scientific">Clytia hemisphaerica</name>
    <dbReference type="NCBI Taxonomy" id="252671"/>
    <lineage>
        <taxon>Eukaryota</taxon>
        <taxon>Metazoa</taxon>
        <taxon>Cnidaria</taxon>
        <taxon>Hydrozoa</taxon>
        <taxon>Hydroidolina</taxon>
        <taxon>Leptothecata</taxon>
        <taxon>Obeliida</taxon>
        <taxon>Clytiidae</taxon>
        <taxon>Clytia</taxon>
    </lineage>
</organism>
<dbReference type="PROSITE" id="PS00972">
    <property type="entry name" value="USP_1"/>
    <property type="match status" value="1"/>
</dbReference>
<proteinExistence type="inferred from homology"/>
<dbReference type="PROSITE" id="PS50053">
    <property type="entry name" value="UBIQUITIN_2"/>
    <property type="match status" value="1"/>
</dbReference>
<dbReference type="InterPro" id="IPR038765">
    <property type="entry name" value="Papain-like_cys_pep_sf"/>
</dbReference>
<evidence type="ECO:0000256" key="4">
    <source>
        <dbReference type="ARBA" id="ARBA00022786"/>
    </source>
</evidence>
<evidence type="ECO:0000256" key="2">
    <source>
        <dbReference type="ARBA" id="ARBA00008739"/>
    </source>
</evidence>
<dbReference type="InterPro" id="IPR044635">
    <property type="entry name" value="UBP14-like"/>
</dbReference>
<dbReference type="InterPro" id="IPR028889">
    <property type="entry name" value="USP"/>
</dbReference>
<evidence type="ECO:0000256" key="3">
    <source>
        <dbReference type="ARBA" id="ARBA00022670"/>
    </source>
</evidence>
<evidence type="ECO:0000313" key="10">
    <source>
        <dbReference type="EnsemblMetazoa" id="CLYHEMP022506.2"/>
    </source>
</evidence>
<dbReference type="PANTHER" id="PTHR43982:SF1">
    <property type="entry name" value="UBIQUITIN CARBOXYL-TERMINAL HYDROLASE 14"/>
    <property type="match status" value="1"/>
</dbReference>
<sequence length="483" mass="53915">MPSFTVNVKWGKQKFESVELNTDEAPEVFHAQMFALSGVPPERQKIMAKGKALKPNTWDGFALKNGMMLLMMGSADALPEAPKTKTQFIEDMSDAQVAKATNLPTGLNNLGNTCYMNATIQCLKTVPELVDGLKSYSGQISIGGVLSDTASAITTSLRDLYSSLDRSNTDSLPPIMFLQVLHTAFPHFAEKTEQGVYQQQDANECWTQMVRMLQQKLPGKSNNDTASSSGSLIDQYFGVEYKTSMKCDESEDEPETTSTERLYQLSCFINQDVKYLHTGLRNRLKENITKASPSLGRDASYTKSSLIDRLPAYLTVQFVRFYYKEKENVNAKVLKDVKFPMTLDVFDLCSSDLQNKLQPMRDRFKAEDEKNVLKKVEAAKAGGKPMEVDEKKKEIPYSFTEDVGSNNSGYYELKAVLTHKGRSSTSGHYVGWVRIGGDKWVKCDDDTVSPILEADVLKLSGGGDWHCAYVLLYGPKVLKVDEE</sequence>
<dbReference type="GO" id="GO:0043161">
    <property type="term" value="P:proteasome-mediated ubiquitin-dependent protein catabolic process"/>
    <property type="evidence" value="ECO:0007669"/>
    <property type="project" value="InterPro"/>
</dbReference>
<comment type="similarity">
    <text evidence="2">Belongs to the peptidase C19 family. USP14/UBP6 subfamily.</text>
</comment>
<dbReference type="PROSITE" id="PS00973">
    <property type="entry name" value="USP_2"/>
    <property type="match status" value="1"/>
</dbReference>
<dbReference type="GO" id="GO:0016579">
    <property type="term" value="P:protein deubiquitination"/>
    <property type="evidence" value="ECO:0007669"/>
    <property type="project" value="InterPro"/>
</dbReference>
<dbReference type="PROSITE" id="PS50235">
    <property type="entry name" value="USP_3"/>
    <property type="match status" value="1"/>
</dbReference>
<protein>
    <recommendedName>
        <fullName evidence="7">Ubiquitin carboxyl-terminal hydrolase</fullName>
        <ecNumber evidence="7">3.4.19.12</ecNumber>
    </recommendedName>
</protein>
<dbReference type="GO" id="GO:0061136">
    <property type="term" value="P:regulation of proteasomal protein catabolic process"/>
    <property type="evidence" value="ECO:0007669"/>
    <property type="project" value="TreeGrafter"/>
</dbReference>
<dbReference type="SUPFAM" id="SSF54001">
    <property type="entry name" value="Cysteine proteinases"/>
    <property type="match status" value="1"/>
</dbReference>
<name>A0A7M5XFL7_9CNID</name>
<dbReference type="GO" id="GO:0070628">
    <property type="term" value="F:proteasome binding"/>
    <property type="evidence" value="ECO:0007669"/>
    <property type="project" value="TreeGrafter"/>
</dbReference>
<evidence type="ECO:0000256" key="5">
    <source>
        <dbReference type="ARBA" id="ARBA00022801"/>
    </source>
</evidence>
<dbReference type="SUPFAM" id="SSF54236">
    <property type="entry name" value="Ubiquitin-like"/>
    <property type="match status" value="1"/>
</dbReference>
<dbReference type="GO" id="GO:0004843">
    <property type="term" value="F:cysteine-type deubiquitinase activity"/>
    <property type="evidence" value="ECO:0007669"/>
    <property type="project" value="UniProtKB-UniRule"/>
</dbReference>
<dbReference type="GeneID" id="136814941"/>
<dbReference type="Gene3D" id="3.90.70.10">
    <property type="entry name" value="Cysteine proteinases"/>
    <property type="match status" value="1"/>
</dbReference>
<keyword evidence="4 7" id="KW-0833">Ubl conjugation pathway</keyword>
<keyword evidence="3 7" id="KW-0645">Protease</keyword>
<feature type="domain" description="Ubiquitin-like" evidence="8">
    <location>
        <begin position="4"/>
        <end position="72"/>
    </location>
</feature>
<keyword evidence="5 7" id="KW-0378">Hydrolase</keyword>
<accession>A0A7M5XFL7</accession>
<keyword evidence="11" id="KW-1185">Reference proteome</keyword>
<evidence type="ECO:0000259" key="9">
    <source>
        <dbReference type="PROSITE" id="PS50235"/>
    </source>
</evidence>
<dbReference type="CDD" id="cd02657">
    <property type="entry name" value="Peptidase_C19A"/>
    <property type="match status" value="1"/>
</dbReference>
<dbReference type="Gene3D" id="3.10.20.90">
    <property type="entry name" value="Phosphatidylinositol 3-kinase Catalytic Subunit, Chain A, domain 1"/>
    <property type="match status" value="1"/>
</dbReference>
<evidence type="ECO:0000256" key="6">
    <source>
        <dbReference type="ARBA" id="ARBA00022807"/>
    </source>
</evidence>
<dbReference type="EC" id="3.4.19.12" evidence="7"/>
<reference evidence="10" key="1">
    <citation type="submission" date="2021-01" db="UniProtKB">
        <authorList>
            <consortium name="EnsemblMetazoa"/>
        </authorList>
    </citation>
    <scope>IDENTIFICATION</scope>
</reference>
<feature type="domain" description="USP" evidence="9">
    <location>
        <begin position="105"/>
        <end position="476"/>
    </location>
</feature>
<dbReference type="InterPro" id="IPR000626">
    <property type="entry name" value="Ubiquitin-like_dom"/>
</dbReference>
<dbReference type="OrthoDB" id="333239at2759"/>
<comment type="catalytic activity">
    <reaction evidence="1 7">
        <text>Thiol-dependent hydrolysis of ester, thioester, amide, peptide and isopeptide bonds formed by the C-terminal Gly of ubiquitin (a 76-residue protein attached to proteins as an intracellular targeting signal).</text>
        <dbReference type="EC" id="3.4.19.12"/>
    </reaction>
</comment>
<dbReference type="InterPro" id="IPR001394">
    <property type="entry name" value="Peptidase_C19_UCH"/>
</dbReference>
<evidence type="ECO:0000256" key="7">
    <source>
        <dbReference type="RuleBase" id="RU366025"/>
    </source>
</evidence>
<dbReference type="CDD" id="cd16104">
    <property type="entry name" value="Ubl_USP14_like"/>
    <property type="match status" value="1"/>
</dbReference>
<evidence type="ECO:0000259" key="8">
    <source>
        <dbReference type="PROSITE" id="PS50053"/>
    </source>
</evidence>
<keyword evidence="6 7" id="KW-0788">Thiol protease</keyword>
<dbReference type="Pfam" id="PF00443">
    <property type="entry name" value="UCH"/>
    <property type="match status" value="1"/>
</dbReference>
<dbReference type="InterPro" id="IPR029071">
    <property type="entry name" value="Ubiquitin-like_domsf"/>
</dbReference>
<dbReference type="SMART" id="SM00213">
    <property type="entry name" value="UBQ"/>
    <property type="match status" value="1"/>
</dbReference>
<evidence type="ECO:0000256" key="1">
    <source>
        <dbReference type="ARBA" id="ARBA00000707"/>
    </source>
</evidence>
<dbReference type="PANTHER" id="PTHR43982">
    <property type="entry name" value="UBIQUITIN CARBOXYL-TERMINAL HYDROLASE"/>
    <property type="match status" value="1"/>
</dbReference>
<dbReference type="InterPro" id="IPR018200">
    <property type="entry name" value="USP_CS"/>
</dbReference>
<dbReference type="AlphaFoldDB" id="A0A7M5XFL7"/>
<dbReference type="FunFam" id="3.90.70.10:FF:000032">
    <property type="entry name" value="Ubiquitin carboxyl-terminal hydrolase 14"/>
    <property type="match status" value="1"/>
</dbReference>
<dbReference type="EnsemblMetazoa" id="CLYHEMT022506.2">
    <property type="protein sequence ID" value="CLYHEMP022506.2"/>
    <property type="gene ID" value="CLYHEMG022506"/>
</dbReference>